<evidence type="ECO:0000313" key="2">
    <source>
        <dbReference type="Proteomes" id="UP000183487"/>
    </source>
</evidence>
<dbReference type="AlphaFoldDB" id="A0A1H1GUL8"/>
<organism evidence="1 2">
    <name type="scientific">Paraburkholderia fungorum</name>
    <dbReference type="NCBI Taxonomy" id="134537"/>
    <lineage>
        <taxon>Bacteria</taxon>
        <taxon>Pseudomonadati</taxon>
        <taxon>Pseudomonadota</taxon>
        <taxon>Betaproteobacteria</taxon>
        <taxon>Burkholderiales</taxon>
        <taxon>Burkholderiaceae</taxon>
        <taxon>Paraburkholderia</taxon>
    </lineage>
</organism>
<evidence type="ECO:0000313" key="1">
    <source>
        <dbReference type="EMBL" id="SDR16912.1"/>
    </source>
</evidence>
<dbReference type="RefSeq" id="WP_074766630.1">
    <property type="nucleotide sequence ID" value="NZ_FNKP01000002.1"/>
</dbReference>
<name>A0A1H1GUL8_9BURK</name>
<sequence>MYMPAHFEENRPEVLHRLIAEQPFGALITNGPNGLDANHLPFEAETISAAGDATASAENRLILRAHVARANPVWQEAATNPDALVIFQGPAAYISPTWYPSKHDTHRQVPTYNYIVVHAHGRIAVRDDEAFVRGLVARLTRKMEAGEAVPWKMGDAPADFIKQMLGAIVGIEIEVTRLVGKWKLGQNKEAADRRGAADTLLDRASDEQKAVGQAMLDAPPAF</sequence>
<accession>A0A1H1GUL8</accession>
<dbReference type="OrthoDB" id="9794948at2"/>
<dbReference type="Gene3D" id="2.30.110.10">
    <property type="entry name" value="Electron Transport, Fmn-binding Protein, Chain A"/>
    <property type="match status" value="1"/>
</dbReference>
<dbReference type="PIRSF" id="PIRSF010372">
    <property type="entry name" value="PaiB"/>
    <property type="match status" value="1"/>
</dbReference>
<dbReference type="Pfam" id="PF04299">
    <property type="entry name" value="FMN_bind_2"/>
    <property type="match status" value="1"/>
</dbReference>
<dbReference type="EMBL" id="FNKP01000002">
    <property type="protein sequence ID" value="SDR16912.1"/>
    <property type="molecule type" value="Genomic_DNA"/>
</dbReference>
<reference evidence="2" key="1">
    <citation type="submission" date="2016-10" db="EMBL/GenBank/DDBJ databases">
        <authorList>
            <person name="Varghese N."/>
        </authorList>
    </citation>
    <scope>NUCLEOTIDE SEQUENCE [LARGE SCALE GENOMIC DNA]</scope>
    <source>
        <strain evidence="2">GAS106B</strain>
    </source>
</reference>
<dbReference type="PANTHER" id="PTHR35802">
    <property type="entry name" value="PROTEASE SYNTHASE AND SPORULATION PROTEIN PAI 2"/>
    <property type="match status" value="1"/>
</dbReference>
<dbReference type="InterPro" id="IPR012349">
    <property type="entry name" value="Split_barrel_FMN-bd"/>
</dbReference>
<keyword evidence="2" id="KW-1185">Reference proteome</keyword>
<gene>
    <name evidence="1" type="ORF">SAMN05443245_3297</name>
</gene>
<dbReference type="Proteomes" id="UP000183487">
    <property type="component" value="Unassembled WGS sequence"/>
</dbReference>
<dbReference type="PANTHER" id="PTHR35802:SF1">
    <property type="entry name" value="PROTEASE SYNTHASE AND SPORULATION PROTEIN PAI 2"/>
    <property type="match status" value="1"/>
</dbReference>
<proteinExistence type="predicted"/>
<dbReference type="InterPro" id="IPR007396">
    <property type="entry name" value="TR_PAI2-type"/>
</dbReference>
<protein>
    <submittedName>
        <fullName evidence="1">Negative transcriptional regulator, PaiB family</fullName>
    </submittedName>
</protein>
<dbReference type="SUPFAM" id="SSF50475">
    <property type="entry name" value="FMN-binding split barrel"/>
    <property type="match status" value="1"/>
</dbReference>